<evidence type="ECO:0000313" key="5">
    <source>
        <dbReference type="Proteomes" id="UP000295781"/>
    </source>
</evidence>
<dbReference type="InterPro" id="IPR000182">
    <property type="entry name" value="GNAT_dom"/>
</dbReference>
<name>A0A4P2PYJ5_SORCE</name>
<dbReference type="Gene3D" id="3.40.630.30">
    <property type="match status" value="1"/>
</dbReference>
<feature type="domain" description="N-acetyltransferase" evidence="3">
    <location>
        <begin position="2"/>
        <end position="156"/>
    </location>
</feature>
<sequence length="163" mass="17539">MVILRSAESTDAASTWSVRAAAIRELCESDYGAAELAAWASTPMPDRHAAATSRESFLVAEQDGAVVGFGLLDTETSEVEAVFVHPGAARRGIGRQLLAGLEDIARRAGLTSLRLSSSLNAVRFYEGAGYQRVERTVYRHPSGLELACVAMRKSLVAGRDEQR</sequence>
<evidence type="ECO:0000256" key="1">
    <source>
        <dbReference type="ARBA" id="ARBA00022679"/>
    </source>
</evidence>
<dbReference type="RefSeq" id="WP_129347170.1">
    <property type="nucleotide sequence ID" value="NZ_CP012670.1"/>
</dbReference>
<dbReference type="Pfam" id="PF13673">
    <property type="entry name" value="Acetyltransf_10"/>
    <property type="match status" value="1"/>
</dbReference>
<protein>
    <recommendedName>
        <fullName evidence="3">N-acetyltransferase domain-containing protein</fullName>
    </recommendedName>
</protein>
<evidence type="ECO:0000313" key="4">
    <source>
        <dbReference type="EMBL" id="AUX21919.1"/>
    </source>
</evidence>
<accession>A0A4P2PYJ5</accession>
<organism evidence="4 5">
    <name type="scientific">Sorangium cellulosum</name>
    <name type="common">Polyangium cellulosum</name>
    <dbReference type="NCBI Taxonomy" id="56"/>
    <lineage>
        <taxon>Bacteria</taxon>
        <taxon>Pseudomonadati</taxon>
        <taxon>Myxococcota</taxon>
        <taxon>Polyangia</taxon>
        <taxon>Polyangiales</taxon>
        <taxon>Polyangiaceae</taxon>
        <taxon>Sorangium</taxon>
    </lineage>
</organism>
<dbReference type="Proteomes" id="UP000295781">
    <property type="component" value="Chromosome"/>
</dbReference>
<dbReference type="InterPro" id="IPR050832">
    <property type="entry name" value="Bact_Acetyltransf"/>
</dbReference>
<keyword evidence="2" id="KW-0012">Acyltransferase</keyword>
<dbReference type="PANTHER" id="PTHR43877">
    <property type="entry name" value="AMINOALKYLPHOSPHONATE N-ACETYLTRANSFERASE-RELATED-RELATED"/>
    <property type="match status" value="1"/>
</dbReference>
<evidence type="ECO:0000256" key="2">
    <source>
        <dbReference type="ARBA" id="ARBA00023315"/>
    </source>
</evidence>
<evidence type="ECO:0000259" key="3">
    <source>
        <dbReference type="PROSITE" id="PS51186"/>
    </source>
</evidence>
<dbReference type="AlphaFoldDB" id="A0A4P2PYJ5"/>
<dbReference type="PROSITE" id="PS51186">
    <property type="entry name" value="GNAT"/>
    <property type="match status" value="1"/>
</dbReference>
<dbReference type="EMBL" id="CP012670">
    <property type="protein sequence ID" value="AUX21919.1"/>
    <property type="molecule type" value="Genomic_DNA"/>
</dbReference>
<keyword evidence="1" id="KW-0808">Transferase</keyword>
<proteinExistence type="predicted"/>
<reference evidence="4 5" key="1">
    <citation type="submission" date="2015-09" db="EMBL/GenBank/DDBJ databases">
        <title>Sorangium comparison.</title>
        <authorList>
            <person name="Zaburannyi N."/>
            <person name="Bunk B."/>
            <person name="Overmann J."/>
            <person name="Mueller R."/>
        </authorList>
    </citation>
    <scope>NUCLEOTIDE SEQUENCE [LARGE SCALE GENOMIC DNA]</scope>
    <source>
        <strain evidence="4 5">So ceGT47</strain>
    </source>
</reference>
<dbReference type="PANTHER" id="PTHR43877:SF2">
    <property type="entry name" value="AMINOALKYLPHOSPHONATE N-ACETYLTRANSFERASE-RELATED"/>
    <property type="match status" value="1"/>
</dbReference>
<dbReference type="InterPro" id="IPR016181">
    <property type="entry name" value="Acyl_CoA_acyltransferase"/>
</dbReference>
<gene>
    <name evidence="4" type="ORF">SOCEGT47_024160</name>
</gene>
<dbReference type="CDD" id="cd04301">
    <property type="entry name" value="NAT_SF"/>
    <property type="match status" value="1"/>
</dbReference>
<dbReference type="GO" id="GO:0016747">
    <property type="term" value="F:acyltransferase activity, transferring groups other than amino-acyl groups"/>
    <property type="evidence" value="ECO:0007669"/>
    <property type="project" value="InterPro"/>
</dbReference>
<dbReference type="SUPFAM" id="SSF55729">
    <property type="entry name" value="Acyl-CoA N-acyltransferases (Nat)"/>
    <property type="match status" value="1"/>
</dbReference>
<dbReference type="OrthoDB" id="5381096at2"/>